<protein>
    <recommendedName>
        <fullName evidence="3">DUF4959 domain-containing protein</fullName>
    </recommendedName>
</protein>
<dbReference type="RefSeq" id="WP_143865162.1">
    <property type="nucleotide sequence ID" value="NZ_CP059856.1"/>
</dbReference>
<dbReference type="PROSITE" id="PS51257">
    <property type="entry name" value="PROKAR_LIPOPROTEIN"/>
    <property type="match status" value="1"/>
</dbReference>
<evidence type="ECO:0000313" key="2">
    <source>
        <dbReference type="Proteomes" id="UP001215398"/>
    </source>
</evidence>
<evidence type="ECO:0008006" key="3">
    <source>
        <dbReference type="Google" id="ProtNLM"/>
    </source>
</evidence>
<dbReference type="EMBL" id="JAQPYS010000086">
    <property type="protein sequence ID" value="MDC7138098.1"/>
    <property type="molecule type" value="Genomic_DNA"/>
</dbReference>
<sequence length="425" mass="48580">MKRKLLIVSWLGFLTGMCLSFFSCTKDLKDDIQDLQKTVLTGIVMLDTDTMEILKGEEFKIRFRVNPSGFQVSKGNFALDVLKSDVYIRQKEDEGKAETRASYINPLYYECLSVEPDKNASGEVLDGQWVAHMKASVDVDMVSFDHVAPVISYRDVNGKQQLITATSACVLNIRPTVEECLHIYCPQAQTLDFLGAEETSTLPYVVLIDHYYYQNKDGKYWSYDYNQFTDAKVVFENGEGALFVLVKNRLNRGGVFLEPNMLDTKWADFKNSDREYIDFNFTLQLFGKNEELIIEKPLSMRYYRISSYTAEAKEVSLTEVDNMPDGSYYTISIEDERKMLGIDEDKVGKLARRGVSYQKRNLFQDPDTKVWSFNASFFAGDLGETVESFLSCSIYTTLLGDQDAGELNFYYVMTTKVTVPFLSVE</sequence>
<organism evidence="1 2">
    <name type="scientific">Bacteroides zhangwenhongii</name>
    <dbReference type="NCBI Taxonomy" id="2650157"/>
    <lineage>
        <taxon>Bacteria</taxon>
        <taxon>Pseudomonadati</taxon>
        <taxon>Bacteroidota</taxon>
        <taxon>Bacteroidia</taxon>
        <taxon>Bacteroidales</taxon>
        <taxon>Bacteroidaceae</taxon>
        <taxon>Bacteroides</taxon>
    </lineage>
</organism>
<name>A0ABT5HCK6_9BACE</name>
<evidence type="ECO:0000313" key="1">
    <source>
        <dbReference type="EMBL" id="MDC7138098.1"/>
    </source>
</evidence>
<keyword evidence="2" id="KW-1185">Reference proteome</keyword>
<proteinExistence type="predicted"/>
<reference evidence="1 2" key="1">
    <citation type="submission" date="2023-01" db="EMBL/GenBank/DDBJ databases">
        <title>Exploring GABA producing Bacteroides strains toward improving mental health.</title>
        <authorList>
            <person name="Yousuf B."/>
            <person name="Bouhlel N.E."/>
            <person name="Mottawea W."/>
            <person name="Hammami R."/>
        </authorList>
    </citation>
    <scope>NUCLEOTIDE SEQUENCE [LARGE SCALE GENOMIC DNA]</scope>
    <source>
        <strain evidence="1 2">UO.H1054</strain>
    </source>
</reference>
<gene>
    <name evidence="1" type="ORF">PQG98_17370</name>
</gene>
<dbReference type="Proteomes" id="UP001215398">
    <property type="component" value="Unassembled WGS sequence"/>
</dbReference>
<comment type="caution">
    <text evidence="1">The sequence shown here is derived from an EMBL/GenBank/DDBJ whole genome shotgun (WGS) entry which is preliminary data.</text>
</comment>
<accession>A0ABT5HCK6</accession>